<feature type="signal peptide" evidence="1">
    <location>
        <begin position="1"/>
        <end position="26"/>
    </location>
</feature>
<dbReference type="SUPFAM" id="SSF117281">
    <property type="entry name" value="Kelch motif"/>
    <property type="match status" value="1"/>
</dbReference>
<dbReference type="Proteomes" id="UP000557307">
    <property type="component" value="Unassembled WGS sequence"/>
</dbReference>
<evidence type="ECO:0000313" key="2">
    <source>
        <dbReference type="EMBL" id="MBB5284891.1"/>
    </source>
</evidence>
<feature type="chain" id="PRO_5032803848" evidence="1">
    <location>
        <begin position="27"/>
        <end position="435"/>
    </location>
</feature>
<comment type="caution">
    <text evidence="2">The sequence shown here is derived from an EMBL/GenBank/DDBJ whole genome shotgun (WGS) entry which is preliminary data.</text>
</comment>
<sequence>MKSGYTIFLALTLLGGLLGCDPTVPAEPSSETRTGVPASMVSVLPLAAGQAEVVVKYQVPLTEPQVVLSVQDSAGRSLPVRAQSAQVVGTFSLSTYQVDGLAAGTRYLFSLQSFYTTQDTVTVERTYRHQPGTAWRRLPHAPLHRGDYTGAPLTDGVPGGNAALLSVMRYIDATTWESAFYDLGQGTWTLRPSPPLSPRQGLVRFRLSAGTYFCGLGYVVNDKIPGKKVYVKDLWTVPSLTATSLSTVFPAYQGTDGDLAYFTLGAYAYFLTQEGPPAVWSLHDTWEQSPRQPFPEPPGRLATFTLGGLGYVLNQVPGQPPHLYAYDPTRDVWTRRADFPGTSRRLGTAFAGGSKGYFGLGIAPSGEGLRDLWAYDPTNNQWYYATDYPGQGQQYLVATTVGTQVLLGWGYETQIVRGTSARRLVGCTDFWEFTP</sequence>
<keyword evidence="3" id="KW-1185">Reference proteome</keyword>
<organism evidence="2 3">
    <name type="scientific">Rhabdobacter roseus</name>
    <dbReference type="NCBI Taxonomy" id="1655419"/>
    <lineage>
        <taxon>Bacteria</taxon>
        <taxon>Pseudomonadati</taxon>
        <taxon>Bacteroidota</taxon>
        <taxon>Cytophagia</taxon>
        <taxon>Cytophagales</taxon>
        <taxon>Cytophagaceae</taxon>
        <taxon>Rhabdobacter</taxon>
    </lineage>
</organism>
<dbReference type="Gene3D" id="2.120.10.80">
    <property type="entry name" value="Kelch-type beta propeller"/>
    <property type="match status" value="1"/>
</dbReference>
<dbReference type="PROSITE" id="PS51257">
    <property type="entry name" value="PROKAR_LIPOPROTEIN"/>
    <property type="match status" value="1"/>
</dbReference>
<keyword evidence="1" id="KW-0732">Signal</keyword>
<dbReference type="AlphaFoldDB" id="A0A840TMN7"/>
<protein>
    <submittedName>
        <fullName evidence="2">Uncharacterized protein</fullName>
    </submittedName>
</protein>
<dbReference type="InterPro" id="IPR015915">
    <property type="entry name" value="Kelch-typ_b-propeller"/>
</dbReference>
<accession>A0A840TMN7</accession>
<proteinExistence type="predicted"/>
<evidence type="ECO:0000313" key="3">
    <source>
        <dbReference type="Proteomes" id="UP000557307"/>
    </source>
</evidence>
<dbReference type="EMBL" id="JACHGF010000004">
    <property type="protein sequence ID" value="MBB5284891.1"/>
    <property type="molecule type" value="Genomic_DNA"/>
</dbReference>
<name>A0A840TMN7_9BACT</name>
<reference evidence="2 3" key="1">
    <citation type="submission" date="2020-08" db="EMBL/GenBank/DDBJ databases">
        <title>Genomic Encyclopedia of Type Strains, Phase IV (KMG-IV): sequencing the most valuable type-strain genomes for metagenomic binning, comparative biology and taxonomic classification.</title>
        <authorList>
            <person name="Goeker M."/>
        </authorList>
    </citation>
    <scope>NUCLEOTIDE SEQUENCE [LARGE SCALE GENOMIC DNA]</scope>
    <source>
        <strain evidence="2 3">DSM 105074</strain>
    </source>
</reference>
<evidence type="ECO:0000256" key="1">
    <source>
        <dbReference type="SAM" id="SignalP"/>
    </source>
</evidence>
<gene>
    <name evidence="2" type="ORF">HNQ92_003039</name>
</gene>
<dbReference type="RefSeq" id="WP_184174837.1">
    <property type="nucleotide sequence ID" value="NZ_JACHGF010000004.1"/>
</dbReference>